<dbReference type="Gene3D" id="1.10.3720.10">
    <property type="entry name" value="MetI-like"/>
    <property type="match status" value="1"/>
</dbReference>
<dbReference type="SUPFAM" id="SSF161098">
    <property type="entry name" value="MetI-like"/>
    <property type="match status" value="1"/>
</dbReference>
<keyword evidence="4 7" id="KW-0812">Transmembrane</keyword>
<feature type="transmembrane region" description="Helical" evidence="7">
    <location>
        <begin position="281"/>
        <end position="307"/>
    </location>
</feature>
<comment type="subcellular location">
    <subcellularLocation>
        <location evidence="1 7">Cell membrane</location>
        <topology evidence="1 7">Multi-pass membrane protein</topology>
    </subcellularLocation>
</comment>
<dbReference type="Proteomes" id="UP001595462">
    <property type="component" value="Unassembled WGS sequence"/>
</dbReference>
<comment type="caution">
    <text evidence="9">The sequence shown here is derived from an EMBL/GenBank/DDBJ whole genome shotgun (WGS) entry which is preliminary data.</text>
</comment>
<proteinExistence type="inferred from homology"/>
<dbReference type="PANTHER" id="PTHR43163">
    <property type="entry name" value="DIPEPTIDE TRANSPORT SYSTEM PERMEASE PROTEIN DPPB-RELATED"/>
    <property type="match status" value="1"/>
</dbReference>
<name>A0ABV7EKE3_9GAMM</name>
<keyword evidence="3" id="KW-1003">Cell membrane</keyword>
<protein>
    <submittedName>
        <fullName evidence="9">ABC transporter permease</fullName>
    </submittedName>
</protein>
<organism evidence="9 10">
    <name type="scientific">Salinisphaera aquimarina</name>
    <dbReference type="NCBI Taxonomy" id="2094031"/>
    <lineage>
        <taxon>Bacteria</taxon>
        <taxon>Pseudomonadati</taxon>
        <taxon>Pseudomonadota</taxon>
        <taxon>Gammaproteobacteria</taxon>
        <taxon>Salinisphaerales</taxon>
        <taxon>Salinisphaeraceae</taxon>
        <taxon>Salinisphaera</taxon>
    </lineage>
</organism>
<reference evidence="10" key="1">
    <citation type="journal article" date="2019" name="Int. J. Syst. Evol. Microbiol.">
        <title>The Global Catalogue of Microorganisms (GCM) 10K type strain sequencing project: providing services to taxonomists for standard genome sequencing and annotation.</title>
        <authorList>
            <consortium name="The Broad Institute Genomics Platform"/>
            <consortium name="The Broad Institute Genome Sequencing Center for Infectious Disease"/>
            <person name="Wu L."/>
            <person name="Ma J."/>
        </authorList>
    </citation>
    <scope>NUCLEOTIDE SEQUENCE [LARGE SCALE GENOMIC DNA]</scope>
    <source>
        <strain evidence="10">KCTC 52640</strain>
    </source>
</reference>
<evidence type="ECO:0000259" key="8">
    <source>
        <dbReference type="PROSITE" id="PS50928"/>
    </source>
</evidence>
<feature type="transmembrane region" description="Helical" evidence="7">
    <location>
        <begin position="177"/>
        <end position="197"/>
    </location>
</feature>
<dbReference type="EMBL" id="JBHRSS010000001">
    <property type="protein sequence ID" value="MFC3102366.1"/>
    <property type="molecule type" value="Genomic_DNA"/>
</dbReference>
<accession>A0ABV7EKE3</accession>
<evidence type="ECO:0000313" key="10">
    <source>
        <dbReference type="Proteomes" id="UP001595462"/>
    </source>
</evidence>
<dbReference type="InterPro" id="IPR000515">
    <property type="entry name" value="MetI-like"/>
</dbReference>
<dbReference type="RefSeq" id="WP_380685353.1">
    <property type="nucleotide sequence ID" value="NZ_JBHRSS010000001.1"/>
</dbReference>
<feature type="transmembrane region" description="Helical" evidence="7">
    <location>
        <begin position="12"/>
        <end position="30"/>
    </location>
</feature>
<sequence length="312" mass="33873">MLKIFLSRVAAAIPLLAIISFLIFSLIVLIPGDPAISLAGQNPTPEQIAAIRESLGLNEPFLVRYWHWISGVLHGDLGHSLFSSQTVWVDITARLPTTISLVGLCMVIALVLGVAMGSIAGLRPGTWVDRSATVLASIGVAVPYFWVGMLLIMLLSVDLPWFPSVGYVPLTEDPLEWLRHLTLPAFALSLTPSAIIARQTRASLVTVMSEDYIRTARAKGLRPARVVMKHALKNAALPVITVFGIEMSRLLGSTVVIEQLFSLPGIGKLAYDAVFNRDFPIVQGVVLVAAAMVIVINILVDVSYAYFNPRVR</sequence>
<comment type="similarity">
    <text evidence="7">Belongs to the binding-protein-dependent transport system permease family.</text>
</comment>
<evidence type="ECO:0000256" key="2">
    <source>
        <dbReference type="ARBA" id="ARBA00022448"/>
    </source>
</evidence>
<evidence type="ECO:0000256" key="6">
    <source>
        <dbReference type="ARBA" id="ARBA00023136"/>
    </source>
</evidence>
<evidence type="ECO:0000256" key="1">
    <source>
        <dbReference type="ARBA" id="ARBA00004651"/>
    </source>
</evidence>
<keyword evidence="2 7" id="KW-0813">Transport</keyword>
<feature type="transmembrane region" description="Helical" evidence="7">
    <location>
        <begin position="99"/>
        <end position="122"/>
    </location>
</feature>
<keyword evidence="6 7" id="KW-0472">Membrane</keyword>
<evidence type="ECO:0000256" key="5">
    <source>
        <dbReference type="ARBA" id="ARBA00022989"/>
    </source>
</evidence>
<feature type="transmembrane region" description="Helical" evidence="7">
    <location>
        <begin position="134"/>
        <end position="157"/>
    </location>
</feature>
<dbReference type="PROSITE" id="PS50928">
    <property type="entry name" value="ABC_TM1"/>
    <property type="match status" value="1"/>
</dbReference>
<evidence type="ECO:0000256" key="4">
    <source>
        <dbReference type="ARBA" id="ARBA00022692"/>
    </source>
</evidence>
<feature type="transmembrane region" description="Helical" evidence="7">
    <location>
        <begin position="235"/>
        <end position="261"/>
    </location>
</feature>
<keyword evidence="5 7" id="KW-1133">Transmembrane helix</keyword>
<feature type="domain" description="ABC transmembrane type-1" evidence="8">
    <location>
        <begin position="95"/>
        <end position="300"/>
    </location>
</feature>
<dbReference type="Pfam" id="PF00528">
    <property type="entry name" value="BPD_transp_1"/>
    <property type="match status" value="1"/>
</dbReference>
<dbReference type="InterPro" id="IPR045621">
    <property type="entry name" value="BPD_transp_1_N"/>
</dbReference>
<dbReference type="Pfam" id="PF19300">
    <property type="entry name" value="BPD_transp_1_N"/>
    <property type="match status" value="1"/>
</dbReference>
<gene>
    <name evidence="9" type="ORF">ACFOSU_00505</name>
</gene>
<keyword evidence="10" id="KW-1185">Reference proteome</keyword>
<evidence type="ECO:0000256" key="7">
    <source>
        <dbReference type="RuleBase" id="RU363032"/>
    </source>
</evidence>
<evidence type="ECO:0000256" key="3">
    <source>
        <dbReference type="ARBA" id="ARBA00022475"/>
    </source>
</evidence>
<dbReference type="CDD" id="cd06261">
    <property type="entry name" value="TM_PBP2"/>
    <property type="match status" value="1"/>
</dbReference>
<evidence type="ECO:0000313" key="9">
    <source>
        <dbReference type="EMBL" id="MFC3102366.1"/>
    </source>
</evidence>
<dbReference type="PANTHER" id="PTHR43163:SF3">
    <property type="entry name" value="PEPTIDE ABC TRANSPORTER PERMEASE PROTEIN"/>
    <property type="match status" value="1"/>
</dbReference>
<dbReference type="InterPro" id="IPR035906">
    <property type="entry name" value="MetI-like_sf"/>
</dbReference>